<accession>A0AC59IBK0</accession>
<proteinExistence type="predicted"/>
<sequence length="2230" mass="249620">MREPKMSIFTYLGDKMDKMLSLADPDEEEVMEKPDRVVVSGTPNMTTVDQSAICAAVTGAYTGEPLLSSTDVPGSVKTQGEKYYLVDNRQWTQSRGVLQVLQGTGGGIDVVAQLYNADLGSHGLMEYHTYARFGIDLVFQINPTSFQQGGLLACMVPAHIGVSSWASATTWPHVLLNCNINNMGRITVPWVYTRGAYNIHNPIYTPWRLYFFVWSPLQCSSDTTQEVTVVTLGRFTDLQLHGIRPNTNMMRTPMLIDASSFAVNLCNYQGSGARMNMGLGDEHFRSDQSMSGSTAVTNLRSWIEIPCLAGTFQMRVADAVGTQLVVIPVNPYLYTLNFKGKKQWESGSEVPIEATTNICSVAANYMYWRGNIVYHFQVYCTKYHSGRIIVGFMPGNEDTDVSRLTLKKLTTCQCAVLDLNGVMSTIVFRPPFVSDTQYKTNLYTHTSMSPDVGSSSQQNAVNWRKQHGLYCSTGKIVVMVYSKLTCPGNVMQHVNINWYISGTNMEFMGPTYKAVRRNANYTSNVGEEEEKLDGDGVGFSTSPVVEQNPVDRNSIPDFAKNETGPPLGVGISMEDPKMLLEKPRTFSELAPGISRHVVDHLDIYELMGRAHLLTQFEAFNQTVDKWYSIPLDVNCTKANFDNLNSTLRWFFSMIHLYRGPIDVSIVWEGSSNVDGMMWFVPWGGSYPDHNTQVDTKYPLDMKTAYGVVRFNSALSQCVKVRIPYYTCLSAVSSAMPKDVKDSCLGTLCVQINNFRAADEKWRATVYVSIPKEAQCMFMRACPSFTLLGNSSFTYSAEEMRRQTLVESSVDPIDDEENVVDKPIPPQRPYRDLRMEVGRKRLELAFKEWREGNKDVAEKILTQSGNQFVDGVLVFKQDGTFRLKGIYFNMKILYFSCPKPFRMIPVMRHGGFHITKDLKGWTSEGVTVDLGLVVRLMNCPKILDLKANWLKMLGEDKFQAFSPEDVDMMCKLLGSSDFQLLCELTTPLEIHLVDRVVEQTEIGGGLKNLLKDSKVLAAECTGLLSSVNVMLNDLKSKLPSRRFVWVSKLLLSLAKVALSFYACHACDWQIGVVAPILSIAGLSAIGSFCDLFSKLRDILDQGVDKEICSQSADLLREVSTSVTLFKNLKDLFSWLVNYVKDAFDKKNQKNVDLLVALDDNRDEIETLLSEVDDFILLDVKSTEKVEKFHQGNELLRRLRVLMGVNAIVQNRTFGLQLRDAGNNLVNKLRGLGEIVPVSVARHEPVVLYAYGDKGTGKSLLTMAVAAKLSKKLGYDLESGVYTKPVNSDYFDGYCGQPVLIMDDIGQNSDDSDWAYFCQLVSTCPFKVNMAELSEKGRSFTSPFILCSSNLVDPTPKTVYCMEAIRRRLEVKVKVEVKKEFQSMHDGTLNMAKAKRSDALRDLSCLVLTYAGDEITLDELVEVLINRKAEKEQNFRELMEIWSQSDSTPAAKLREALGVVAKPCKHRMFSLWDWIANHKLVTCGSTLAIVAGLVALGLGCYFTCKRRNQRVTEDGAYNSSTVPKRVVRLNSEVVSQSILEMSCMIHKSLCRFGVGFDEESVVWRVNCLALVGEWLLVPKHALAYESRPIRFVYVQKGPGFYCSEMEHVQIVEFEHESDLLLLRFTGMPKARDIRGHFPKRDEVSLAVDKVGTLCTINGGVYQMIGEGKLSLLEKAQYSHRMEDGTTKLLTVAGVWRGAGEAMEGSCGGVVVSSNTKLSGTLVGIHVASGNGIMLSESVCREQFDVCDKIFSQCKVLSVKCCDKSVFVNSQTQFKKSPIQEMLQHDYKVPALMPYRGEVDVFSLFVDKYSGKPVDPVPNYEETVAEYEALIESDYADHGPPLSEYDAIMGVEGMDSIDMTTSPGLPYSMQGLGKRDLIDNGVVVHSALRDRLDISEQLVLEGRRLECEFNVVAKDELRPMDKVIEGKTRSIDVCPVHVSILFRRIFGRVISGFNSKPSLLSSVAIGTDPDSDWHTLFMTLKNFGSVGIDLDFANFDASVAPWMMDAALWVFNRLGLRNQSVHKSLVQTFAYPKMRLGPINFWLCGTMPSGMPCTSLLNSLINVINFYWVFKRILQTSFLGVRDNVMILVYGDDALLVVREGVTLKESVVSQIQNEFGLLGFKCTGADKGPVAIKPLEELTFLKRHFGCLFGKIVPVIEERTIWSLLAWVRKGASFQDNIDNASWFAFLCGENFYSKFCFEVSGHLSAIGSSCVVKPFEHWKLRFKSLAFVRKW</sequence>
<organism evidence="1 2">
    <name type="scientific">Sphenifaro virus</name>
    <dbReference type="NCBI Taxonomy" id="2780019"/>
    <lineage>
        <taxon>Viruses</taxon>
        <taxon>Riboviria</taxon>
        <taxon>Orthornavirae</taxon>
        <taxon>Pisuviricota</taxon>
        <taxon>Pisoniviricetes</taxon>
        <taxon>Picornavirales</taxon>
        <taxon>Picornaviridae</taxon>
    </lineage>
</organism>
<evidence type="ECO:0000313" key="1">
    <source>
        <dbReference type="EMBL" id="CAF1919952.1"/>
    </source>
</evidence>
<evidence type="ECO:0000313" key="2">
    <source>
        <dbReference type="Proteomes" id="UP000595428"/>
    </source>
</evidence>
<reference evidence="1" key="1">
    <citation type="submission" date="2021-02" db="EMBL/GenBank/DDBJ databases">
        <authorList>
            <person name="Hayer J."/>
            <person name="Malmberg M."/>
            <person name="Hayer J."/>
            <person name="Malmberg M."/>
        </authorList>
    </citation>
    <scope>NUCLEOTIDE SEQUENCE</scope>
</reference>
<dbReference type="Proteomes" id="UP000595428">
    <property type="component" value="Chromosome"/>
</dbReference>
<dbReference type="EMBL" id="LR897982">
    <property type="protein sequence ID" value="CAF1919952.1"/>
    <property type="molecule type" value="Genomic_RNA"/>
</dbReference>
<protein>
    <submittedName>
        <fullName evidence="1">Genome polyprotein</fullName>
    </submittedName>
</protein>
<name>A0AC59IBK0_9PICO</name>